<evidence type="ECO:0000313" key="2">
    <source>
        <dbReference type="EMBL" id="SIO60467.1"/>
    </source>
</evidence>
<evidence type="ECO:0000313" key="3">
    <source>
        <dbReference type="Proteomes" id="UP000185151"/>
    </source>
</evidence>
<accession>A0A1N6KVP1</accession>
<keyword evidence="1" id="KW-0472">Membrane</keyword>
<keyword evidence="3" id="KW-1185">Reference proteome</keyword>
<protein>
    <submittedName>
        <fullName evidence="2">Uncharacterized protein</fullName>
    </submittedName>
</protein>
<dbReference type="RefSeq" id="WP_253190196.1">
    <property type="nucleotide sequence ID" value="NZ_FSRU01000002.1"/>
</dbReference>
<reference evidence="2 3" key="1">
    <citation type="submission" date="2016-11" db="EMBL/GenBank/DDBJ databases">
        <authorList>
            <person name="Jaros S."/>
            <person name="Januszkiewicz K."/>
            <person name="Wedrychowicz H."/>
        </authorList>
    </citation>
    <scope>NUCLEOTIDE SEQUENCE [LARGE SCALE GENOMIC DNA]</scope>
    <source>
        <strain evidence="2 3">GAS95</strain>
    </source>
</reference>
<gene>
    <name evidence="2" type="ORF">SAMN05444165_4881</name>
</gene>
<dbReference type="AlphaFoldDB" id="A0A1N6KVP1"/>
<organism evidence="2 3">
    <name type="scientific">Paraburkholderia phenazinium</name>
    <dbReference type="NCBI Taxonomy" id="60549"/>
    <lineage>
        <taxon>Bacteria</taxon>
        <taxon>Pseudomonadati</taxon>
        <taxon>Pseudomonadota</taxon>
        <taxon>Betaproteobacteria</taxon>
        <taxon>Burkholderiales</taxon>
        <taxon>Burkholderiaceae</taxon>
        <taxon>Paraburkholderia</taxon>
    </lineage>
</organism>
<feature type="transmembrane region" description="Helical" evidence="1">
    <location>
        <begin position="86"/>
        <end position="104"/>
    </location>
</feature>
<sequence length="429" mass="46684">MSSSSISQAASEVGDYLWRGATAVGDTVVGAVAGEFSQKRNTGAIVIDAVVSMFPVAGEVTAARDAIAITIRMCDDPKDREDKWEWVALVLCLLAVVPVAGGLLKGVGKLLMRAVEKSEDLAKLCKEILAVIRKAGLGDAVQWLRKLDFAQYQGVVVKAFGTMLDRIGNALNFILNKLGSAIPKQVEGYIRKLLPTLEELRKVGDTRIAQGIKDLMRLLEEVRGHLVEGTWSEVYVGAGTTRTMTEEARLAHLAEDTKSLGHKAATEANYEPKDGWPDLRNFPVEQAIGTFSVKAPIAAVTRAPGQTMIRVVDSRYLDKPWTIPGKFWADVLPPNGTVWRTQSAIKHAWSMNGSYATMQVPTREAMEALGIVVPANWDGMRLWEGKIAEQLDDAAPGATMRLLVGGTFSSLWTSSTLSMHRCGSGYRSR</sequence>
<dbReference type="InterPro" id="IPR049802">
    <property type="entry name" value="RhsC-like_FIX"/>
</dbReference>
<dbReference type="EMBL" id="FSRU01000002">
    <property type="protein sequence ID" value="SIO60467.1"/>
    <property type="molecule type" value="Genomic_DNA"/>
</dbReference>
<name>A0A1N6KVP1_9BURK</name>
<keyword evidence="1" id="KW-1133">Transmembrane helix</keyword>
<dbReference type="CDD" id="cd20746">
    <property type="entry name" value="FIX_Ntox15_NUC_DUF4112_RhsA-like"/>
    <property type="match status" value="1"/>
</dbReference>
<evidence type="ECO:0000256" key="1">
    <source>
        <dbReference type="SAM" id="Phobius"/>
    </source>
</evidence>
<dbReference type="Proteomes" id="UP000185151">
    <property type="component" value="Unassembled WGS sequence"/>
</dbReference>
<keyword evidence="1" id="KW-0812">Transmembrane</keyword>
<proteinExistence type="predicted"/>